<evidence type="ECO:0000256" key="1">
    <source>
        <dbReference type="ARBA" id="ARBA00003217"/>
    </source>
</evidence>
<dbReference type="Proteomes" id="UP000185494">
    <property type="component" value="Chromosome 1"/>
</dbReference>
<feature type="active site" evidence="13">
    <location>
        <position position="150"/>
    </location>
</feature>
<proteinExistence type="inferred from homology"/>
<dbReference type="KEGG" id="rgi:RGI145_08450"/>
<comment type="catalytic activity">
    <reaction evidence="12">
        <text>Preferential cleavage: (Ac)2-L-Lys-D-Ala-|-D-Ala. Also transpeptidation of peptidyl-alanyl moieties that are N-acyl substituents of D-alanine.</text>
        <dbReference type="EC" id="3.4.16.4"/>
    </reaction>
</comment>
<dbReference type="InterPro" id="IPR012338">
    <property type="entry name" value="Beta-lactam/transpept-like"/>
</dbReference>
<dbReference type="InterPro" id="IPR006311">
    <property type="entry name" value="TAT_signal"/>
</dbReference>
<dbReference type="InterPro" id="IPR018044">
    <property type="entry name" value="Peptidase_S11"/>
</dbReference>
<feature type="binding site" evidence="14">
    <location>
        <position position="252"/>
    </location>
    <ligand>
        <name>substrate</name>
    </ligand>
</feature>
<dbReference type="EC" id="3.4.16.4" evidence="4"/>
<keyword evidence="7" id="KW-0732">Signal</keyword>
<dbReference type="SUPFAM" id="SSF69189">
    <property type="entry name" value="Penicillin-binding protein associated domain"/>
    <property type="match status" value="1"/>
</dbReference>
<dbReference type="AlphaFoldDB" id="A0A1L7AEF9"/>
<evidence type="ECO:0000256" key="6">
    <source>
        <dbReference type="ARBA" id="ARBA00022670"/>
    </source>
</evidence>
<evidence type="ECO:0000313" key="19">
    <source>
        <dbReference type="Proteomes" id="UP000185494"/>
    </source>
</evidence>
<feature type="active site" description="Acyl-ester intermediate" evidence="13">
    <location>
        <position position="90"/>
    </location>
</feature>
<dbReference type="GO" id="GO:0006508">
    <property type="term" value="P:proteolysis"/>
    <property type="evidence" value="ECO:0007669"/>
    <property type="project" value="UniProtKB-KW"/>
</dbReference>
<keyword evidence="11" id="KW-0961">Cell wall biogenesis/degradation</keyword>
<dbReference type="STRING" id="257708.RGI145_08450"/>
<name>A0A1L7AEF9_9PROT</name>
<organism evidence="18 19">
    <name type="scientific">Roseomonas gilardii</name>
    <dbReference type="NCBI Taxonomy" id="257708"/>
    <lineage>
        <taxon>Bacteria</taxon>
        <taxon>Pseudomonadati</taxon>
        <taxon>Pseudomonadota</taxon>
        <taxon>Alphaproteobacteria</taxon>
        <taxon>Acetobacterales</taxon>
        <taxon>Roseomonadaceae</taxon>
        <taxon>Roseomonas</taxon>
    </lineage>
</organism>
<evidence type="ECO:0000313" key="18">
    <source>
        <dbReference type="EMBL" id="APT57120.1"/>
    </source>
</evidence>
<dbReference type="InterPro" id="IPR015956">
    <property type="entry name" value="Peniciliin-bd_prot_C_sf"/>
</dbReference>
<evidence type="ECO:0000256" key="11">
    <source>
        <dbReference type="ARBA" id="ARBA00023316"/>
    </source>
</evidence>
<evidence type="ECO:0000259" key="17">
    <source>
        <dbReference type="SMART" id="SM00936"/>
    </source>
</evidence>
<evidence type="ECO:0000256" key="10">
    <source>
        <dbReference type="ARBA" id="ARBA00022984"/>
    </source>
</evidence>
<sequence length="410" mass="44414">MAKRRELLGAVAAMGAGAGLVGWTGEALAQRRAAPHAAAKKPAAPTPPSDPASTPLGPVDTQARQAILIDVNTGAVLLEKNADERMTPSSMTKLMTMYIVFDMIRQGRLRMDQELPVSERAWRMGGSKMFVALGSQVPVKDLIQGVIVQSGNDACVVFAEAISGSEDQFAELMNDYGKKFGLRGSNFRNSSGWPDANHYMTARDLTIVARKLLQDFPQEAQYYNERSFRWNNITQENRNPLLARMAGADGLKTGHTDDGGYGLVGTVKRGDRRLLLVVNGLGTMRARGEEGERLLEWGFREFDNVTLFRAAETVEEAPVYLGDRPTVPLVGGRDLVLTLPRGWRKNLEVKVSYSAPLQAPVAKGQEVGKIQVSGQGVPEMSLPLIAGADVGKMGLVARIPAVIGRWVSGS</sequence>
<dbReference type="PROSITE" id="PS51318">
    <property type="entry name" value="TAT"/>
    <property type="match status" value="1"/>
</dbReference>
<dbReference type="PRINTS" id="PR00725">
    <property type="entry name" value="DADACBPTASE1"/>
</dbReference>
<dbReference type="GO" id="GO:0009002">
    <property type="term" value="F:serine-type D-Ala-D-Ala carboxypeptidase activity"/>
    <property type="evidence" value="ECO:0007669"/>
    <property type="project" value="UniProtKB-EC"/>
</dbReference>
<feature type="compositionally biased region" description="Low complexity" evidence="16">
    <location>
        <begin position="32"/>
        <end position="43"/>
    </location>
</feature>
<dbReference type="GO" id="GO:0071555">
    <property type="term" value="P:cell wall organization"/>
    <property type="evidence" value="ECO:0007669"/>
    <property type="project" value="UniProtKB-KW"/>
</dbReference>
<keyword evidence="6" id="KW-0645">Protease</keyword>
<comment type="similarity">
    <text evidence="3 15">Belongs to the peptidase S11 family.</text>
</comment>
<feature type="region of interest" description="Disordered" evidence="16">
    <location>
        <begin position="32"/>
        <end position="58"/>
    </location>
</feature>
<evidence type="ECO:0000256" key="15">
    <source>
        <dbReference type="RuleBase" id="RU004016"/>
    </source>
</evidence>
<dbReference type="InterPro" id="IPR012907">
    <property type="entry name" value="Peptidase_S11_C"/>
</dbReference>
<dbReference type="GO" id="GO:0008360">
    <property type="term" value="P:regulation of cell shape"/>
    <property type="evidence" value="ECO:0007669"/>
    <property type="project" value="UniProtKB-KW"/>
</dbReference>
<evidence type="ECO:0000256" key="14">
    <source>
        <dbReference type="PIRSR" id="PIRSR618044-2"/>
    </source>
</evidence>
<evidence type="ECO:0000256" key="5">
    <source>
        <dbReference type="ARBA" id="ARBA00022645"/>
    </source>
</evidence>
<dbReference type="RefSeq" id="WP_075798016.1">
    <property type="nucleotide sequence ID" value="NZ_CP015583.1"/>
</dbReference>
<feature type="active site" description="Proton acceptor" evidence="13">
    <location>
        <position position="93"/>
    </location>
</feature>
<dbReference type="UniPathway" id="UPA00219"/>
<dbReference type="Pfam" id="PF00768">
    <property type="entry name" value="Peptidase_S11"/>
    <property type="match status" value="1"/>
</dbReference>
<dbReference type="EMBL" id="CP015583">
    <property type="protein sequence ID" value="APT57120.1"/>
    <property type="molecule type" value="Genomic_DNA"/>
</dbReference>
<evidence type="ECO:0000256" key="16">
    <source>
        <dbReference type="SAM" id="MobiDB-lite"/>
    </source>
</evidence>
<dbReference type="Gene3D" id="3.40.710.10">
    <property type="entry name" value="DD-peptidase/beta-lactamase superfamily"/>
    <property type="match status" value="1"/>
</dbReference>
<comment type="pathway">
    <text evidence="2">Cell wall biogenesis; peptidoglycan biosynthesis.</text>
</comment>
<dbReference type="SMART" id="SM00936">
    <property type="entry name" value="PBP5_C"/>
    <property type="match status" value="1"/>
</dbReference>
<dbReference type="Pfam" id="PF07943">
    <property type="entry name" value="PBP5_C"/>
    <property type="match status" value="1"/>
</dbReference>
<evidence type="ECO:0000256" key="9">
    <source>
        <dbReference type="ARBA" id="ARBA00022960"/>
    </source>
</evidence>
<dbReference type="PANTHER" id="PTHR21581">
    <property type="entry name" value="D-ALANYL-D-ALANINE CARBOXYPEPTIDASE"/>
    <property type="match status" value="1"/>
</dbReference>
<protein>
    <recommendedName>
        <fullName evidence="4">serine-type D-Ala-D-Ala carboxypeptidase</fullName>
        <ecNumber evidence="4">3.4.16.4</ecNumber>
    </recommendedName>
</protein>
<dbReference type="GO" id="GO:0009252">
    <property type="term" value="P:peptidoglycan biosynthetic process"/>
    <property type="evidence" value="ECO:0007669"/>
    <property type="project" value="UniProtKB-UniPathway"/>
</dbReference>
<accession>A0A1L7AEF9</accession>
<comment type="function">
    <text evidence="1">Removes C-terminal D-alanyl residues from sugar-peptide cell wall precursors.</text>
</comment>
<dbReference type="InterPro" id="IPR037167">
    <property type="entry name" value="Peptidase_S11_C_sf"/>
</dbReference>
<keyword evidence="10" id="KW-0573">Peptidoglycan synthesis</keyword>
<keyword evidence="5 18" id="KW-0121">Carboxypeptidase</keyword>
<keyword evidence="9" id="KW-0133">Cell shape</keyword>
<reference evidence="18 19" key="1">
    <citation type="submission" date="2016-05" db="EMBL/GenBank/DDBJ databases">
        <title>Complete Genome and Methylome Analysis of Psychrotrophic Bacterial Isolates from Antarctic Lake Untersee.</title>
        <authorList>
            <person name="Fomenkov A."/>
            <person name="Akimov V.N."/>
            <person name="Vasilyeva L.V."/>
            <person name="Andersen D."/>
            <person name="Vincze T."/>
            <person name="Roberts R.J."/>
        </authorList>
    </citation>
    <scope>NUCLEOTIDE SEQUENCE [LARGE SCALE GENOMIC DNA]</scope>
    <source>
        <strain evidence="18 19">U14-5</strain>
    </source>
</reference>
<evidence type="ECO:0000256" key="3">
    <source>
        <dbReference type="ARBA" id="ARBA00007164"/>
    </source>
</evidence>
<gene>
    <name evidence="18" type="ORF">RGI145_08450</name>
</gene>
<evidence type="ECO:0000256" key="4">
    <source>
        <dbReference type="ARBA" id="ARBA00012448"/>
    </source>
</evidence>
<evidence type="ECO:0000256" key="8">
    <source>
        <dbReference type="ARBA" id="ARBA00022801"/>
    </source>
</evidence>
<evidence type="ECO:0000256" key="7">
    <source>
        <dbReference type="ARBA" id="ARBA00022729"/>
    </source>
</evidence>
<keyword evidence="8" id="KW-0378">Hydrolase</keyword>
<dbReference type="InterPro" id="IPR001967">
    <property type="entry name" value="Peptidase_S11_N"/>
</dbReference>
<dbReference type="SUPFAM" id="SSF56601">
    <property type="entry name" value="beta-lactamase/transpeptidase-like"/>
    <property type="match status" value="1"/>
</dbReference>
<evidence type="ECO:0000256" key="2">
    <source>
        <dbReference type="ARBA" id="ARBA00004752"/>
    </source>
</evidence>
<dbReference type="eggNOG" id="COG1686">
    <property type="taxonomic scope" value="Bacteria"/>
</dbReference>
<feature type="domain" description="Peptidase S11 D-Ala-D-Ala carboxypeptidase A C-terminal" evidence="17">
    <location>
        <begin position="302"/>
        <end position="392"/>
    </location>
</feature>
<dbReference type="PANTHER" id="PTHR21581:SF6">
    <property type="entry name" value="TRAFFICKING PROTEIN PARTICLE COMPLEX SUBUNIT 12"/>
    <property type="match status" value="1"/>
</dbReference>
<evidence type="ECO:0000256" key="12">
    <source>
        <dbReference type="ARBA" id="ARBA00034000"/>
    </source>
</evidence>
<dbReference type="Gene3D" id="2.60.410.10">
    <property type="entry name" value="D-Ala-D-Ala carboxypeptidase, C-terminal domain"/>
    <property type="match status" value="1"/>
</dbReference>
<evidence type="ECO:0000256" key="13">
    <source>
        <dbReference type="PIRSR" id="PIRSR618044-1"/>
    </source>
</evidence>